<dbReference type="OrthoDB" id="9808392at2"/>
<reference evidence="9 13" key="2">
    <citation type="journal article" date="2017" name="Sci. Rep.">
        <title>Isolation and genomic characterization of a Dehalococcoides strain suggests genomic rearrangement during culture.</title>
        <authorList>
            <person name="Yohda M."/>
            <person name="Ikegami K."/>
            <person name="Aita Y."/>
            <person name="Kitajima M."/>
            <person name="Takechi A."/>
            <person name="Iwamoto M."/>
            <person name="Fukuda T."/>
            <person name="Tamura N."/>
            <person name="Shibasaki J."/>
            <person name="Koike S."/>
            <person name="Komatsu D."/>
            <person name="Miyagi S."/>
            <person name="Nishimura M."/>
            <person name="Uchino Y."/>
            <person name="Shiroma A."/>
            <person name="Shimoji M."/>
            <person name="Tamotsu H."/>
            <person name="Ashimine N."/>
            <person name="Shinzato M."/>
            <person name="Ohki S."/>
            <person name="Nakano K."/>
            <person name="Teruya K."/>
            <person name="Satou K."/>
            <person name="Hirano T."/>
            <person name="Yagi O."/>
        </authorList>
    </citation>
    <scope>NUCLEOTIDE SEQUENCE [LARGE SCALE GENOMIC DNA]</scope>
    <source>
        <strain evidence="9 13">UCH-ATV1</strain>
    </source>
</reference>
<evidence type="ECO:0000313" key="13">
    <source>
        <dbReference type="Proteomes" id="UP000218257"/>
    </source>
</evidence>
<dbReference type="Proteomes" id="UP001327986">
    <property type="component" value="Chromosome"/>
</dbReference>
<dbReference type="GO" id="GO:0015935">
    <property type="term" value="C:small ribosomal subunit"/>
    <property type="evidence" value="ECO:0007669"/>
    <property type="project" value="TreeGrafter"/>
</dbReference>
<reference evidence="11" key="3">
    <citation type="submission" date="2023-12" db="EMBL/GenBank/DDBJ databases">
        <title>Isolation of organohalide respiring bacteria Dehalococcoides mccartyi strain GPTCE1 in groundwater collected near a chemical plant in Suzhou, China.</title>
        <authorList>
            <person name="Liu G."/>
        </authorList>
    </citation>
    <scope>NUCLEOTIDE SEQUENCE</scope>
    <source>
        <strain evidence="11">GPTCE1</strain>
    </source>
</reference>
<dbReference type="Proteomes" id="UP000053577">
    <property type="component" value="Unassembled WGS sequence"/>
</dbReference>
<dbReference type="Proteomes" id="UP000218257">
    <property type="component" value="Chromosome"/>
</dbReference>
<evidence type="ECO:0000256" key="4">
    <source>
        <dbReference type="ARBA" id="ARBA00022980"/>
    </source>
</evidence>
<dbReference type="GO" id="GO:0003735">
    <property type="term" value="F:structural constituent of ribosome"/>
    <property type="evidence" value="ECO:0007669"/>
    <property type="project" value="InterPro"/>
</dbReference>
<feature type="compositionally biased region" description="Basic residues" evidence="8">
    <location>
        <begin position="71"/>
        <end position="81"/>
    </location>
</feature>
<reference evidence="10 12" key="1">
    <citation type="journal article" date="2015" name="Sci. Rep.">
        <title>A comparative genomics and reductive dehalogenase gene transcription study of two chloroethene-respiring bacteria, Dehalococcoides mccartyi strains MB and 11a.</title>
        <authorList>
            <person name="Low A."/>
            <person name="Shen Z."/>
            <person name="Cheng D."/>
            <person name="Rogers M.J."/>
            <person name="Lee P.K."/>
            <person name="He J."/>
        </authorList>
    </citation>
    <scope>NUCLEOTIDE SEQUENCE [LARGE SCALE GENOMIC DNA]</scope>
    <source>
        <strain evidence="10 12">MB</strain>
    </source>
</reference>
<feature type="compositionally biased region" description="Basic and acidic residues" evidence="8">
    <location>
        <begin position="1"/>
        <end position="23"/>
    </location>
</feature>
<dbReference type="InterPro" id="IPR036510">
    <property type="entry name" value="Ribosomal_bS20_sf"/>
</dbReference>
<dbReference type="GO" id="GO:0005829">
    <property type="term" value="C:cytosol"/>
    <property type="evidence" value="ECO:0007669"/>
    <property type="project" value="TreeGrafter"/>
</dbReference>
<proteinExistence type="inferred from homology"/>
<dbReference type="HAMAP" id="MF_00500">
    <property type="entry name" value="Ribosomal_bS20"/>
    <property type="match status" value="1"/>
</dbReference>
<dbReference type="GO" id="GO:0070181">
    <property type="term" value="F:small ribosomal subunit rRNA binding"/>
    <property type="evidence" value="ECO:0007669"/>
    <property type="project" value="TreeGrafter"/>
</dbReference>
<keyword evidence="5 7" id="KW-0687">Ribonucleoprotein</keyword>
<dbReference type="eggNOG" id="COG0268">
    <property type="taxonomic scope" value="Bacteria"/>
</dbReference>
<dbReference type="AlphaFoldDB" id="A0A0V8LXP2"/>
<feature type="region of interest" description="Disordered" evidence="8">
    <location>
        <begin position="69"/>
        <end position="88"/>
    </location>
</feature>
<dbReference type="SMR" id="A0A0V8LXP2"/>
<evidence type="ECO:0000313" key="12">
    <source>
        <dbReference type="Proteomes" id="UP000053577"/>
    </source>
</evidence>
<evidence type="ECO:0000256" key="8">
    <source>
        <dbReference type="SAM" id="MobiDB-lite"/>
    </source>
</evidence>
<dbReference type="PANTHER" id="PTHR33398:SF1">
    <property type="entry name" value="SMALL RIBOSOMAL SUBUNIT PROTEIN BS20C"/>
    <property type="match status" value="1"/>
</dbReference>
<dbReference type="Gene3D" id="1.20.58.110">
    <property type="entry name" value="Ribosomal protein S20"/>
    <property type="match status" value="1"/>
</dbReference>
<evidence type="ECO:0000313" key="9">
    <source>
        <dbReference type="EMBL" id="BAZ98073.1"/>
    </source>
</evidence>
<evidence type="ECO:0000313" key="10">
    <source>
        <dbReference type="EMBL" id="KSV16266.1"/>
    </source>
</evidence>
<dbReference type="PATRIC" id="fig|61435.5.peg.1226"/>
<dbReference type="SUPFAM" id="SSF46992">
    <property type="entry name" value="Ribosomal protein S20"/>
    <property type="match status" value="1"/>
</dbReference>
<evidence type="ECO:0000256" key="2">
    <source>
        <dbReference type="ARBA" id="ARBA00022730"/>
    </source>
</evidence>
<comment type="function">
    <text evidence="7">Binds directly to 16S ribosomal RNA.</text>
</comment>
<dbReference type="EMBL" id="AP017649">
    <property type="protein sequence ID" value="BAZ98073.1"/>
    <property type="molecule type" value="Genomic_DNA"/>
</dbReference>
<evidence type="ECO:0000313" key="11">
    <source>
        <dbReference type="EMBL" id="WRO07318.1"/>
    </source>
</evidence>
<dbReference type="Pfam" id="PF01649">
    <property type="entry name" value="Ribosomal_S20p"/>
    <property type="match status" value="1"/>
</dbReference>
<keyword evidence="3 7" id="KW-0694">RNA-binding</keyword>
<protein>
    <recommendedName>
        <fullName evidence="6 7">Small ribosomal subunit protein bS20</fullName>
    </recommendedName>
</protein>
<evidence type="ECO:0000256" key="7">
    <source>
        <dbReference type="HAMAP-Rule" id="MF_00500"/>
    </source>
</evidence>
<name>A0A0V8LXP2_9CHLR</name>
<dbReference type="RefSeq" id="WP_010937308.1">
    <property type="nucleotide sequence ID" value="NZ_AP017649.1"/>
</dbReference>
<organism evidence="10 12">
    <name type="scientific">Dehalococcoides mccartyi</name>
    <dbReference type="NCBI Taxonomy" id="61435"/>
    <lineage>
        <taxon>Bacteria</taxon>
        <taxon>Bacillati</taxon>
        <taxon>Chloroflexota</taxon>
        <taxon>Dehalococcoidia</taxon>
        <taxon>Dehalococcoidales</taxon>
        <taxon>Dehalococcoidaceae</taxon>
        <taxon>Dehalococcoides</taxon>
    </lineage>
</organism>
<evidence type="ECO:0000256" key="1">
    <source>
        <dbReference type="ARBA" id="ARBA00007634"/>
    </source>
</evidence>
<dbReference type="GeneID" id="3229154"/>
<dbReference type="EMBL" id="CP141531">
    <property type="protein sequence ID" value="WRO07318.1"/>
    <property type="molecule type" value="Genomic_DNA"/>
</dbReference>
<evidence type="ECO:0000256" key="6">
    <source>
        <dbReference type="ARBA" id="ARBA00035136"/>
    </source>
</evidence>
<keyword evidence="2 7" id="KW-0699">rRNA-binding</keyword>
<dbReference type="EMBL" id="JGYD01000027">
    <property type="protein sequence ID" value="KSV16266.1"/>
    <property type="molecule type" value="Genomic_DNA"/>
</dbReference>
<evidence type="ECO:0000256" key="5">
    <source>
        <dbReference type="ARBA" id="ARBA00023274"/>
    </source>
</evidence>
<accession>A0A0V8LXP2</accession>
<sequence length="88" mass="9525">MPNTKSAEKALRVADANRQENRRAKSQVKTSLTKVKKLVDAGSLTEAEAAAVSAQSTLDKAAEKGILHPKNAARRKSRLMKKLNQAAK</sequence>
<keyword evidence="4 7" id="KW-0689">Ribosomal protein</keyword>
<dbReference type="NCBIfam" id="TIGR00029">
    <property type="entry name" value="S20"/>
    <property type="match status" value="1"/>
</dbReference>
<comment type="similarity">
    <text evidence="1 7">Belongs to the bacterial ribosomal protein bS20 family.</text>
</comment>
<dbReference type="OMA" id="KRCFSAC"/>
<feature type="region of interest" description="Disordered" evidence="8">
    <location>
        <begin position="1"/>
        <end position="28"/>
    </location>
</feature>
<evidence type="ECO:0000256" key="3">
    <source>
        <dbReference type="ARBA" id="ARBA00022884"/>
    </source>
</evidence>
<gene>
    <name evidence="7 11" type="primary">rpsT</name>
    <name evidence="10" type="ORF">DA01_06225</name>
    <name evidence="9" type="ORF">DEHALATV1_1445</name>
    <name evidence="11" type="ORF">VLL09_08020</name>
</gene>
<dbReference type="PANTHER" id="PTHR33398">
    <property type="entry name" value="30S RIBOSOMAL PROTEIN S20"/>
    <property type="match status" value="1"/>
</dbReference>
<dbReference type="GO" id="GO:0006412">
    <property type="term" value="P:translation"/>
    <property type="evidence" value="ECO:0007669"/>
    <property type="project" value="UniProtKB-UniRule"/>
</dbReference>
<dbReference type="InterPro" id="IPR002583">
    <property type="entry name" value="Ribosomal_bS20"/>
</dbReference>